<evidence type="ECO:0000256" key="6">
    <source>
        <dbReference type="ARBA" id="ARBA00022640"/>
    </source>
</evidence>
<keyword evidence="6" id="KW-0934">Plastid</keyword>
<keyword evidence="7" id="KW-0148">Chlorophyll</keyword>
<feature type="binding site" evidence="7">
    <location>
        <position position="69"/>
    </location>
    <ligand>
        <name>chlorophyll a</name>
        <dbReference type="ChEBI" id="CHEBI:58416"/>
        <label>1</label>
    </ligand>
</feature>
<keyword evidence="7" id="KW-0157">Chromophore</keyword>
<comment type="subcellular location">
    <subcellularLocation>
        <location evidence="2">Plastid</location>
        <location evidence="2">Chloroplast</location>
    </subcellularLocation>
</comment>
<dbReference type="OrthoDB" id="405870at2759"/>
<dbReference type="GO" id="GO:0016020">
    <property type="term" value="C:membrane"/>
    <property type="evidence" value="ECO:0007669"/>
    <property type="project" value="InterPro"/>
</dbReference>
<dbReference type="Gene3D" id="1.10.3460.10">
    <property type="entry name" value="Chlorophyll a/b binding protein domain"/>
    <property type="match status" value="1"/>
</dbReference>
<evidence type="ECO:0000256" key="8">
    <source>
        <dbReference type="SAM" id="SignalP"/>
    </source>
</evidence>
<evidence type="ECO:0000256" key="1">
    <source>
        <dbReference type="ARBA" id="ARBA00004022"/>
    </source>
</evidence>
<dbReference type="GO" id="GO:0009507">
    <property type="term" value="C:chloroplast"/>
    <property type="evidence" value="ECO:0007669"/>
    <property type="project" value="UniProtKB-SubCell"/>
</dbReference>
<evidence type="ECO:0000313" key="10">
    <source>
        <dbReference type="Proteomes" id="UP000019335"/>
    </source>
</evidence>
<evidence type="ECO:0000256" key="2">
    <source>
        <dbReference type="ARBA" id="ARBA00004229"/>
    </source>
</evidence>
<protein>
    <submittedName>
        <fullName evidence="9">Light harvesting complex protein</fullName>
    </submittedName>
</protein>
<feature type="chain" id="PRO_5004903586" evidence="8">
    <location>
        <begin position="18"/>
        <end position="134"/>
    </location>
</feature>
<feature type="binding site" evidence="7">
    <location>
        <position position="56"/>
    </location>
    <ligand>
        <name>chlorophyll a</name>
        <dbReference type="ChEBI" id="CHEBI:58416"/>
        <label>1</label>
    </ligand>
</feature>
<proteinExistence type="inferred from homology"/>
<dbReference type="PANTHER" id="PTHR21649">
    <property type="entry name" value="CHLOROPHYLL A/B BINDING PROTEIN"/>
    <property type="match status" value="1"/>
</dbReference>
<feature type="signal peptide" evidence="8">
    <location>
        <begin position="1"/>
        <end position="17"/>
    </location>
</feature>
<evidence type="ECO:0000313" key="9">
    <source>
        <dbReference type="EMBL" id="EWM23208.1"/>
    </source>
</evidence>
<evidence type="ECO:0000256" key="4">
    <source>
        <dbReference type="ARBA" id="ARBA00022528"/>
    </source>
</evidence>
<dbReference type="SUPFAM" id="SSF103511">
    <property type="entry name" value="Chlorophyll a-b binding protein"/>
    <property type="match status" value="1"/>
</dbReference>
<reference evidence="9 10" key="1">
    <citation type="journal article" date="2014" name="Mol. Plant">
        <title>Chromosome Scale Genome Assembly and Transcriptome Profiling of Nannochloropsis gaditana in Nitrogen Depletion.</title>
        <authorList>
            <person name="Corteggiani Carpinelli E."/>
            <person name="Telatin A."/>
            <person name="Vitulo N."/>
            <person name="Forcato C."/>
            <person name="D'Angelo M."/>
            <person name="Schiavon R."/>
            <person name="Vezzi A."/>
            <person name="Giacometti G.M."/>
            <person name="Morosinotto T."/>
            <person name="Valle G."/>
        </authorList>
    </citation>
    <scope>NUCLEOTIDE SEQUENCE [LARGE SCALE GENOMIC DNA]</scope>
    <source>
        <strain evidence="9 10">B-31</strain>
    </source>
</reference>
<dbReference type="Pfam" id="PF00504">
    <property type="entry name" value="Chloroa_b-bind"/>
    <property type="match status" value="1"/>
</dbReference>
<comment type="function">
    <text evidence="1">The light-harvesting complex (LHC) functions as a light receptor, it captures and delivers excitation energy to photosystems with which it is closely associated. Energy is transferred from the carotenoid and chlorophyll C (or B) to chlorophyll A and the photosynthetic reaction centers where it is used to synthesize ATP and reducing power.</text>
</comment>
<dbReference type="AlphaFoldDB" id="W7TI84"/>
<name>W7TI84_9STRA</name>
<gene>
    <name evidence="9" type="primary">NANVCP</name>
    <name evidence="9" type="ORF">Naga_101227g1</name>
</gene>
<evidence type="ECO:0000256" key="3">
    <source>
        <dbReference type="ARBA" id="ARBA00005933"/>
    </source>
</evidence>
<keyword evidence="10" id="KW-1185">Reference proteome</keyword>
<evidence type="ECO:0000256" key="7">
    <source>
        <dbReference type="PIRSR" id="PIRSR601344-1"/>
    </source>
</evidence>
<dbReference type="InterPro" id="IPR001344">
    <property type="entry name" value="Chloro_AB-bd_pln"/>
</dbReference>
<evidence type="ECO:0000256" key="5">
    <source>
        <dbReference type="ARBA" id="ARBA00022531"/>
    </source>
</evidence>
<dbReference type="GO" id="GO:0009765">
    <property type="term" value="P:photosynthesis, light harvesting"/>
    <property type="evidence" value="ECO:0007669"/>
    <property type="project" value="InterPro"/>
</dbReference>
<organism evidence="9 10">
    <name type="scientific">Nannochloropsis gaditana</name>
    <dbReference type="NCBI Taxonomy" id="72520"/>
    <lineage>
        <taxon>Eukaryota</taxon>
        <taxon>Sar</taxon>
        <taxon>Stramenopiles</taxon>
        <taxon>Ochrophyta</taxon>
        <taxon>Eustigmatophyceae</taxon>
        <taxon>Eustigmatales</taxon>
        <taxon>Monodopsidaceae</taxon>
        <taxon>Nannochloropsis</taxon>
    </lineage>
</organism>
<keyword evidence="4" id="KW-0150">Chloroplast</keyword>
<accession>W7TI84</accession>
<comment type="similarity">
    <text evidence="3">Belongs to the fucoxanthin chlorophyll protein family.</text>
</comment>
<feature type="binding site" evidence="7">
    <location>
        <position position="72"/>
    </location>
    <ligand>
        <name>chlorophyll a</name>
        <dbReference type="ChEBI" id="CHEBI:58416"/>
        <label>1</label>
    </ligand>
</feature>
<keyword evidence="5" id="KW-0602">Photosynthesis</keyword>
<comment type="caution">
    <text evidence="9">The sequence shown here is derived from an EMBL/GenBank/DDBJ whole genome shotgun (WGS) entry which is preliminary data.</text>
</comment>
<feature type="binding site" description="axial binding residue" evidence="7">
    <location>
        <position position="74"/>
    </location>
    <ligand>
        <name>chlorophyll b</name>
        <dbReference type="ChEBI" id="CHEBI:61721"/>
        <label>1</label>
    </ligand>
    <ligandPart>
        <name>Mg</name>
        <dbReference type="ChEBI" id="CHEBI:25107"/>
    </ligandPart>
</feature>
<keyword evidence="8" id="KW-0732">Signal</keyword>
<dbReference type="InterPro" id="IPR022796">
    <property type="entry name" value="Chloroa_b-bind"/>
</dbReference>
<dbReference type="EMBL" id="AZIL01001786">
    <property type="protein sequence ID" value="EWM23208.1"/>
    <property type="molecule type" value="Genomic_DNA"/>
</dbReference>
<sequence>MKFAAFACLASLIGASAFVAPAPKQTRSRGMARMAVDDLIGADVETGGIFDPLNFSKDAEKLDKYRAVELKHGRVAMLGVLGIWIQAAGLHLPDPVFSNPRPLAAFLQVSFSHHFYPSSLPPFLPPSLPPSLPP</sequence>
<dbReference type="GO" id="GO:0016168">
    <property type="term" value="F:chlorophyll binding"/>
    <property type="evidence" value="ECO:0007669"/>
    <property type="project" value="UniProtKB-KW"/>
</dbReference>
<dbReference type="Proteomes" id="UP000019335">
    <property type="component" value="Chromosome 18"/>
</dbReference>